<dbReference type="EMBL" id="SNXZ01000001">
    <property type="protein sequence ID" value="TDQ04787.1"/>
    <property type="molecule type" value="Genomic_DNA"/>
</dbReference>
<name>A0A4R6SLG0_LABRH</name>
<keyword evidence="3" id="KW-1185">Reference proteome</keyword>
<keyword evidence="1" id="KW-1133">Transmembrane helix</keyword>
<keyword evidence="1" id="KW-0812">Transmembrane</keyword>
<dbReference type="Proteomes" id="UP000295444">
    <property type="component" value="Unassembled WGS sequence"/>
</dbReference>
<proteinExistence type="predicted"/>
<gene>
    <name evidence="2" type="ORF">EV186_101744</name>
</gene>
<feature type="transmembrane region" description="Helical" evidence="1">
    <location>
        <begin position="30"/>
        <end position="51"/>
    </location>
</feature>
<keyword evidence="1" id="KW-0472">Membrane</keyword>
<accession>A0A4R6SLG0</accession>
<protein>
    <submittedName>
        <fullName evidence="2">Uncharacterized protein</fullName>
    </submittedName>
</protein>
<evidence type="ECO:0000313" key="2">
    <source>
        <dbReference type="EMBL" id="TDQ04787.1"/>
    </source>
</evidence>
<comment type="caution">
    <text evidence="2">The sequence shown here is derived from an EMBL/GenBank/DDBJ whole genome shotgun (WGS) entry which is preliminary data.</text>
</comment>
<dbReference type="AlphaFoldDB" id="A0A4R6SLG0"/>
<organism evidence="2 3">
    <name type="scientific">Labedaea rhizosphaerae</name>
    <dbReference type="NCBI Taxonomy" id="598644"/>
    <lineage>
        <taxon>Bacteria</taxon>
        <taxon>Bacillati</taxon>
        <taxon>Actinomycetota</taxon>
        <taxon>Actinomycetes</taxon>
        <taxon>Pseudonocardiales</taxon>
        <taxon>Pseudonocardiaceae</taxon>
        <taxon>Labedaea</taxon>
    </lineage>
</organism>
<evidence type="ECO:0000313" key="3">
    <source>
        <dbReference type="Proteomes" id="UP000295444"/>
    </source>
</evidence>
<feature type="transmembrane region" description="Helical" evidence="1">
    <location>
        <begin position="58"/>
        <end position="77"/>
    </location>
</feature>
<reference evidence="2 3" key="1">
    <citation type="submission" date="2019-03" db="EMBL/GenBank/DDBJ databases">
        <title>Genomic Encyclopedia of Type Strains, Phase IV (KMG-IV): sequencing the most valuable type-strain genomes for metagenomic binning, comparative biology and taxonomic classification.</title>
        <authorList>
            <person name="Goeker M."/>
        </authorList>
    </citation>
    <scope>NUCLEOTIDE SEQUENCE [LARGE SCALE GENOMIC DNA]</scope>
    <source>
        <strain evidence="2 3">DSM 45361</strain>
    </source>
</reference>
<sequence>MIAAALLAVSGLVLVLYVMAKARERKGSTNGSVALAGVITLVVFAVLTVLVLTVLPMWLTWTLVVVAVVTVTVMAVSN</sequence>
<evidence type="ECO:0000256" key="1">
    <source>
        <dbReference type="SAM" id="Phobius"/>
    </source>
</evidence>